<comment type="similarity">
    <text evidence="1">Belongs to the asaB hydroxylase/desaturase family.</text>
</comment>
<reference evidence="2 3" key="1">
    <citation type="submission" date="2024-01" db="EMBL/GenBank/DDBJ databases">
        <authorList>
            <person name="Allen C."/>
            <person name="Tagirdzhanova G."/>
        </authorList>
    </citation>
    <scope>NUCLEOTIDE SEQUENCE [LARGE SCALE GENOMIC DNA]</scope>
    <source>
        <strain evidence="2 3">CBS 573.63</strain>
    </source>
</reference>
<evidence type="ECO:0000256" key="1">
    <source>
        <dbReference type="ARBA" id="ARBA00023604"/>
    </source>
</evidence>
<dbReference type="PANTHER" id="PTHR34598:SF4">
    <property type="entry name" value="7ALPHA-CEPHEM-METHOXYLASE P8 CHAIN RELATED PROTEIN"/>
    <property type="match status" value="1"/>
</dbReference>
<dbReference type="NCBIfam" id="NF041278">
    <property type="entry name" value="CmcJ_NvfI_EfuI"/>
    <property type="match status" value="1"/>
</dbReference>
<accession>A0ABP0DKM3</accession>
<dbReference type="PANTHER" id="PTHR34598">
    <property type="entry name" value="BLL6449 PROTEIN"/>
    <property type="match status" value="1"/>
</dbReference>
<comment type="caution">
    <text evidence="2">The sequence shown here is derived from an EMBL/GenBank/DDBJ whole genome shotgun (WGS) entry which is preliminary data.</text>
</comment>
<sequence length="318" mass="35503">MTTSGIFRYADPATIADSDVPFVKPWAKVDTDVTSFARTEVSRPVHNVRDAPVDQFSVDSSGFALFHAPVEEQHLANEDAIRDGYYAEVEALVRAKLSTSQEPVNKVVIFDHTVRRRNPSAPRQPVQQVHVDQTPGAAEARVRRHAGNAEEVEVLLQSRYQIINVWRPIGYAAADHPLAFIDYRTASLNDLKSVDLLYPNQPGSADIKLDMRRREALPDPTRAMSTEGYSIKGETYTVVPSDEHCFYYVKDMKPEEALFIKCIDSRSEVQHGGRRGVSAWTPHTAFTDPATPADAKGRQSIEVRCLVFYSSSEKSAKP</sequence>
<keyword evidence="3" id="KW-1185">Reference proteome</keyword>
<organism evidence="2 3">
    <name type="scientific">Sporothrix epigloea</name>
    <dbReference type="NCBI Taxonomy" id="1892477"/>
    <lineage>
        <taxon>Eukaryota</taxon>
        <taxon>Fungi</taxon>
        <taxon>Dikarya</taxon>
        <taxon>Ascomycota</taxon>
        <taxon>Pezizomycotina</taxon>
        <taxon>Sordariomycetes</taxon>
        <taxon>Sordariomycetidae</taxon>
        <taxon>Ophiostomatales</taxon>
        <taxon>Ophiostomataceae</taxon>
        <taxon>Sporothrix</taxon>
    </lineage>
</organism>
<gene>
    <name evidence="2" type="ORF">SEPCBS57363_002980</name>
</gene>
<dbReference type="EMBL" id="CAWUOM010000043">
    <property type="protein sequence ID" value="CAK7268213.1"/>
    <property type="molecule type" value="Genomic_DNA"/>
</dbReference>
<dbReference type="Proteomes" id="UP001642501">
    <property type="component" value="Unassembled WGS sequence"/>
</dbReference>
<evidence type="ECO:0000313" key="3">
    <source>
        <dbReference type="Proteomes" id="UP001642501"/>
    </source>
</evidence>
<proteinExistence type="inferred from homology"/>
<protein>
    <recommendedName>
        <fullName evidence="4">7alpha-cephem-methoxylase P8 chain related protein</fullName>
    </recommendedName>
</protein>
<evidence type="ECO:0000313" key="2">
    <source>
        <dbReference type="EMBL" id="CAK7268213.1"/>
    </source>
</evidence>
<evidence type="ECO:0008006" key="4">
    <source>
        <dbReference type="Google" id="ProtNLM"/>
    </source>
</evidence>
<name>A0ABP0DKM3_9PEZI</name>
<dbReference type="InterPro" id="IPR044053">
    <property type="entry name" value="AsaB-like"/>
</dbReference>